<dbReference type="Gene3D" id="2.60.40.1180">
    <property type="entry name" value="Golgi alpha-mannosidase II"/>
    <property type="match status" value="1"/>
</dbReference>
<reference evidence="1 2" key="2">
    <citation type="journal article" date="2011" name="Mol. Biol. Evol.">
        <title>Unity in variety--the pan-genome of the Chlamydiae.</title>
        <authorList>
            <person name="Collingro A."/>
            <person name="Tischler P."/>
            <person name="Weinmaier T."/>
            <person name="Penz T."/>
            <person name="Heinz E."/>
            <person name="Brunham R.C."/>
            <person name="Read T.D."/>
            <person name="Bavoil P.M."/>
            <person name="Sachse K."/>
            <person name="Kahane S."/>
            <person name="Friedman M.G."/>
            <person name="Rattei T."/>
            <person name="Myers G.S."/>
            <person name="Horn M."/>
        </authorList>
    </citation>
    <scope>NUCLEOTIDE SEQUENCE [LARGE SCALE GENOMIC DNA]</scope>
    <source>
        <strain evidence="2">UV7</strain>
    </source>
</reference>
<accession>F8L090</accession>
<dbReference type="InterPro" id="IPR013780">
    <property type="entry name" value="Glyco_hydro_b"/>
</dbReference>
<keyword evidence="2" id="KW-1185">Reference proteome</keyword>
<dbReference type="STRING" id="765952.PUV_16700"/>
<proteinExistence type="predicted"/>
<evidence type="ECO:0000313" key="2">
    <source>
        <dbReference type="Proteomes" id="UP000000495"/>
    </source>
</evidence>
<evidence type="ECO:0000313" key="1">
    <source>
        <dbReference type="EMBL" id="CCB86620.1"/>
    </source>
</evidence>
<dbReference type="EMBL" id="FR872580">
    <property type="protein sequence ID" value="CCB86620.1"/>
    <property type="molecule type" value="Genomic_DNA"/>
</dbReference>
<dbReference type="AlphaFoldDB" id="F8L090"/>
<name>F8L090_PARAV</name>
<reference key="1">
    <citation type="journal article" date="2011" name="Mol. Biol. Evol.">
        <title>Unity in variety -- the pan-genome of the Chlamydiae.</title>
        <authorList>
            <person name="Collingro A."/>
            <person name="Tischler P."/>
            <person name="Weinmaier T."/>
            <person name="Penz T."/>
            <person name="Heinz E."/>
            <person name="Brunham R.C."/>
            <person name="Read T.D."/>
            <person name="Bavoil P.M."/>
            <person name="Sachse K."/>
            <person name="Kahane S."/>
            <person name="Friedman M.G."/>
            <person name="Rattei T."/>
            <person name="Myers G.S.A."/>
            <person name="Horn M."/>
        </authorList>
    </citation>
    <scope>NUCLEOTIDE SEQUENCE</scope>
    <source>
        <strain>UV7</strain>
    </source>
</reference>
<dbReference type="RefSeq" id="WP_013925112.1">
    <property type="nucleotide sequence ID" value="NC_015702.1"/>
</dbReference>
<gene>
    <name evidence="1" type="ordered locus">PUV_16700</name>
</gene>
<dbReference type="OrthoDB" id="18957at2"/>
<dbReference type="HOGENOM" id="CLU_905191_0_0_0"/>
<sequence>MKISIAERLRPFSHLPGTYCLLPRTSLRFHIFPTCIQIDSLASASPQSIGHVNLHLTGPVEDFTVQQDLEKGEIKVWGHAIEGYFEYHIFIENDSIQIIQTRGFELKFSPSFDCQSETNKITFNCPDQVNQASSLERLSLGNHKAQDWDLVKRRANFAEIFPHWFRLASLLPSLNLNEDQTPSLLLNCENAVHQHPPEKILEAFYPLFAAGLEGILSPRSLDSEHQGFKLPPVSANISPLQILTKGAQFIRSLFLKVEQNTLSLLPALPPEFHSGRAVQWHCEGIGELHFEWSKKTLRRVILHANATQTLHFSLQSELKRMRLRTFHAEKGTFISCHAPLDVQQDQLYLFDNFQR</sequence>
<dbReference type="Proteomes" id="UP000000495">
    <property type="component" value="Chromosome"/>
</dbReference>
<organism evidence="1 2">
    <name type="scientific">Parachlamydia acanthamoebae (strain UV7)</name>
    <dbReference type="NCBI Taxonomy" id="765952"/>
    <lineage>
        <taxon>Bacteria</taxon>
        <taxon>Pseudomonadati</taxon>
        <taxon>Chlamydiota</taxon>
        <taxon>Chlamydiia</taxon>
        <taxon>Parachlamydiales</taxon>
        <taxon>Parachlamydiaceae</taxon>
        <taxon>Parachlamydia</taxon>
    </lineage>
</organism>
<dbReference type="eggNOG" id="ENOG5031PGH">
    <property type="taxonomic scope" value="Bacteria"/>
</dbReference>
<protein>
    <submittedName>
        <fullName evidence="1">Uncharacterized protein</fullName>
    </submittedName>
</protein>
<dbReference type="KEGG" id="puv:PUV_16700"/>